<feature type="coiled-coil region" evidence="1">
    <location>
        <begin position="162"/>
        <end position="196"/>
    </location>
</feature>
<sequence>MQYDLTTLLTTIVGCTSTIIAILGGFISSKIIQINTEHIEIKNNLESIQKELEFKREKRREKISMEFINSKIDDFIDIEEENDLNYIYQNSLEWWIIDYDELRLFCEKASKGWILVRNARDANPGEPLNKDGIPEYLVQGLDKFQTEVCKNGIAKKYGNGSSDDLENNTKKLEKEIEDLEESIKYFEFQEEQLELKKKSFIQFPGIQSGLIIFGIFSIISIIIPLTLIPFSTTDFQIYTRARYGIIMGFIFCLFSVFIYFAAFLNSKE</sequence>
<comment type="caution">
    <text evidence="3">The sequence shown here is derived from an EMBL/GenBank/DDBJ whole genome shotgun (WGS) entry which is preliminary data.</text>
</comment>
<dbReference type="AlphaFoldDB" id="A0A0L6TYQ6"/>
<dbReference type="EMBL" id="LGYO01000031">
    <property type="protein sequence ID" value="KNZ41368.1"/>
    <property type="molecule type" value="Genomic_DNA"/>
</dbReference>
<keyword evidence="2" id="KW-0472">Membrane</keyword>
<gene>
    <name evidence="3" type="ORF">AKG39_12150</name>
</gene>
<evidence type="ECO:0000256" key="1">
    <source>
        <dbReference type="SAM" id="Coils"/>
    </source>
</evidence>
<evidence type="ECO:0000256" key="2">
    <source>
        <dbReference type="SAM" id="Phobius"/>
    </source>
</evidence>
<dbReference type="RefSeq" id="WP_050740669.1">
    <property type="nucleotide sequence ID" value="NZ_LGYO01000031.1"/>
</dbReference>
<proteinExistence type="predicted"/>
<accession>A0A0L6TYQ6</accession>
<feature type="transmembrane region" description="Helical" evidence="2">
    <location>
        <begin position="6"/>
        <end position="27"/>
    </location>
</feature>
<feature type="coiled-coil region" evidence="1">
    <location>
        <begin position="31"/>
        <end position="58"/>
    </location>
</feature>
<keyword evidence="4" id="KW-1185">Reference proteome</keyword>
<evidence type="ECO:0000313" key="4">
    <source>
        <dbReference type="Proteomes" id="UP000036873"/>
    </source>
</evidence>
<keyword evidence="2" id="KW-1133">Transmembrane helix</keyword>
<name>A0A0L6TYQ6_9FIRM</name>
<dbReference type="STRING" id="52689.AKG39_12150"/>
<keyword evidence="2" id="KW-0812">Transmembrane</keyword>
<keyword evidence="1" id="KW-0175">Coiled coil</keyword>
<feature type="transmembrane region" description="Helical" evidence="2">
    <location>
        <begin position="243"/>
        <end position="264"/>
    </location>
</feature>
<feature type="transmembrane region" description="Helical" evidence="2">
    <location>
        <begin position="206"/>
        <end position="231"/>
    </location>
</feature>
<reference evidence="4" key="1">
    <citation type="submission" date="2015-07" db="EMBL/GenBank/DDBJ databases">
        <title>Draft genome sequence of Acetobacterium bakii DSM 8293, a potential psychrophilic chemical producer through syngas fermentation.</title>
        <authorList>
            <person name="Song Y."/>
            <person name="Hwang S."/>
            <person name="Cho B.-K."/>
        </authorList>
    </citation>
    <scope>NUCLEOTIDE SEQUENCE [LARGE SCALE GENOMIC DNA]</scope>
    <source>
        <strain evidence="4">DSM 8239</strain>
    </source>
</reference>
<dbReference type="Proteomes" id="UP000036873">
    <property type="component" value="Unassembled WGS sequence"/>
</dbReference>
<evidence type="ECO:0000313" key="3">
    <source>
        <dbReference type="EMBL" id="KNZ41368.1"/>
    </source>
</evidence>
<protein>
    <submittedName>
        <fullName evidence="3">Uncharacterized protein</fullName>
    </submittedName>
</protein>
<organism evidence="3 4">
    <name type="scientific">Acetobacterium bakii</name>
    <dbReference type="NCBI Taxonomy" id="52689"/>
    <lineage>
        <taxon>Bacteria</taxon>
        <taxon>Bacillati</taxon>
        <taxon>Bacillota</taxon>
        <taxon>Clostridia</taxon>
        <taxon>Eubacteriales</taxon>
        <taxon>Eubacteriaceae</taxon>
        <taxon>Acetobacterium</taxon>
    </lineage>
</organism>